<dbReference type="EMBL" id="BNEA01000015">
    <property type="protein sequence ID" value="GHI53151.1"/>
    <property type="molecule type" value="Genomic_DNA"/>
</dbReference>
<name>A0ABQ3RBC1_STRRR</name>
<evidence type="ECO:0000313" key="4">
    <source>
        <dbReference type="Proteomes" id="UP000646738"/>
    </source>
</evidence>
<accession>A0ABQ3RBC1</accession>
<dbReference type="Proteomes" id="UP000646738">
    <property type="component" value="Unassembled WGS sequence"/>
</dbReference>
<proteinExistence type="predicted"/>
<evidence type="ECO:0000313" key="3">
    <source>
        <dbReference type="EMBL" id="GHI53151.1"/>
    </source>
</evidence>
<keyword evidence="4" id="KW-1185">Reference proteome</keyword>
<dbReference type="Gene3D" id="3.30.450.180">
    <property type="match status" value="1"/>
</dbReference>
<gene>
    <name evidence="3" type="ORF">Srubr_29970</name>
</gene>
<protein>
    <recommendedName>
        <fullName evidence="2">MmyB-like transcription regulator ligand binding domain-containing protein</fullName>
    </recommendedName>
</protein>
<evidence type="ECO:0000256" key="1">
    <source>
        <dbReference type="SAM" id="MobiDB-lite"/>
    </source>
</evidence>
<evidence type="ECO:0000259" key="2">
    <source>
        <dbReference type="Pfam" id="PF17765"/>
    </source>
</evidence>
<dbReference type="InterPro" id="IPR041413">
    <property type="entry name" value="MLTR_LBD"/>
</dbReference>
<feature type="region of interest" description="Disordered" evidence="1">
    <location>
        <begin position="160"/>
        <end position="182"/>
    </location>
</feature>
<feature type="domain" description="MmyB-like transcription regulator ligand binding" evidence="2">
    <location>
        <begin position="2"/>
        <end position="155"/>
    </location>
</feature>
<dbReference type="Pfam" id="PF17765">
    <property type="entry name" value="MLTR_LBD"/>
    <property type="match status" value="1"/>
</dbReference>
<dbReference type="PANTHER" id="PTHR35010:SF2">
    <property type="entry name" value="BLL4672 PROTEIN"/>
    <property type="match status" value="1"/>
</dbReference>
<reference evidence="4" key="1">
    <citation type="submission" date="2023-07" db="EMBL/GenBank/DDBJ databases">
        <title>Whole genome shotgun sequence of Streptomyces achromogenes subsp. rubradiris NBRC 14000.</title>
        <authorList>
            <person name="Komaki H."/>
            <person name="Tamura T."/>
        </authorList>
    </citation>
    <scope>NUCLEOTIDE SEQUENCE [LARGE SCALE GENOMIC DNA]</scope>
    <source>
        <strain evidence="4">NBRC 14000</strain>
    </source>
</reference>
<dbReference type="PANTHER" id="PTHR35010">
    <property type="entry name" value="BLL4672 PROTEIN-RELATED"/>
    <property type="match status" value="1"/>
</dbReference>
<sequence length="182" mass="20226">MDGYPSTPAFVMNRTLDLLAVNALAQALYSAFTPADNLARMTFLDPAGPAFYTDWERAAHAVVANLREATGFAPDNPRLREPVSTLTEHSPDFARLWQTHAVRGKTRDAKHFLHPDIGQLTRTYQAFDVREAPGRQLVVYHAEPGSPGAQSLYLLGSRHATRRRADSPHVAGQPIQRGDQRR</sequence>
<organism evidence="3 4">
    <name type="scientific">Streptomyces rubradiris</name>
    <name type="common">Streptomyces achromogenes subsp. rubradiris</name>
    <dbReference type="NCBI Taxonomy" id="285531"/>
    <lineage>
        <taxon>Bacteria</taxon>
        <taxon>Bacillati</taxon>
        <taxon>Actinomycetota</taxon>
        <taxon>Actinomycetes</taxon>
        <taxon>Kitasatosporales</taxon>
        <taxon>Streptomycetaceae</taxon>
        <taxon>Streptomyces</taxon>
    </lineage>
</organism>
<comment type="caution">
    <text evidence="3">The sequence shown here is derived from an EMBL/GenBank/DDBJ whole genome shotgun (WGS) entry which is preliminary data.</text>
</comment>